<sequence>MINEALKAFVEKADGDVVRVKVNDRNLSTELDAIGFVGALEDGLFERYVADDVEKAKVFDSLRLLHIAFSNGKEWCPAEVFEYLRDKALLSGEFVRVSWTQPGQYRLELV</sequence>
<organism evidence="1 2">
    <name type="scientific">Pseudomonas folii</name>
    <dbReference type="NCBI Taxonomy" id="2762593"/>
    <lineage>
        <taxon>Bacteria</taxon>
        <taxon>Pseudomonadati</taxon>
        <taxon>Pseudomonadota</taxon>
        <taxon>Gammaproteobacteria</taxon>
        <taxon>Pseudomonadales</taxon>
        <taxon>Pseudomonadaceae</taxon>
        <taxon>Pseudomonas</taxon>
    </lineage>
</organism>
<comment type="caution">
    <text evidence="1">The sequence shown here is derived from an EMBL/GenBank/DDBJ whole genome shotgun (WGS) entry which is preliminary data.</text>
</comment>
<evidence type="ECO:0000313" key="1">
    <source>
        <dbReference type="EMBL" id="MBC3949956.1"/>
    </source>
</evidence>
<proteinExistence type="predicted"/>
<reference evidence="1 2" key="1">
    <citation type="submission" date="2020-08" db="EMBL/GenBank/DDBJ databases">
        <title>Putative novel bacterial strains isolated from necrotic wheat leaf tissues caused by Xanthomonas translucens.</title>
        <authorList>
            <person name="Tambong J.T."/>
        </authorList>
    </citation>
    <scope>NUCLEOTIDE SEQUENCE [LARGE SCALE GENOMIC DNA]</scope>
    <source>
        <strain evidence="1 2">DOAB 1069</strain>
    </source>
</reference>
<accession>A0ABR7AYE6</accession>
<dbReference type="RefSeq" id="WP_187521210.1">
    <property type="nucleotide sequence ID" value="NZ_JACONW010000031.1"/>
</dbReference>
<gene>
    <name evidence="1" type="ORF">H8S59_09260</name>
</gene>
<dbReference type="Proteomes" id="UP000651852">
    <property type="component" value="Unassembled WGS sequence"/>
</dbReference>
<dbReference type="EMBL" id="JACONW010000031">
    <property type="protein sequence ID" value="MBC3949956.1"/>
    <property type="molecule type" value="Genomic_DNA"/>
</dbReference>
<protein>
    <recommendedName>
        <fullName evidence="3">Phage protein</fullName>
    </recommendedName>
</protein>
<name>A0ABR7AYE6_9PSED</name>
<evidence type="ECO:0000313" key="2">
    <source>
        <dbReference type="Proteomes" id="UP000651852"/>
    </source>
</evidence>
<keyword evidence="2" id="KW-1185">Reference proteome</keyword>
<evidence type="ECO:0008006" key="3">
    <source>
        <dbReference type="Google" id="ProtNLM"/>
    </source>
</evidence>